<evidence type="ECO:0000313" key="4">
    <source>
        <dbReference type="Proteomes" id="UP001430701"/>
    </source>
</evidence>
<dbReference type="PATRIC" id="fig|1444770.3.peg.1799"/>
<dbReference type="Proteomes" id="UP001430701">
    <property type="component" value="Unassembled WGS sequence"/>
</dbReference>
<reference evidence="1 3" key="1">
    <citation type="journal article" date="2014" name="Genome Announc.">
        <title>Draft Genome Sequence of Xylella fastidiosa Pear Leaf Scorch Strain in Taiwan.</title>
        <authorList>
            <person name="Su C.C."/>
            <person name="Deng W.L."/>
            <person name="Jan F.J."/>
            <person name="Chang C.J."/>
            <person name="Huang H."/>
            <person name="Chen J."/>
        </authorList>
    </citation>
    <scope>NUCLEOTIDE SEQUENCE [LARGE SCALE GENOMIC DNA]</scope>
    <source>
        <strain evidence="1 3">PLS229</strain>
    </source>
</reference>
<dbReference type="GeneID" id="68900785"/>
<accession>Z9JJP8</accession>
<reference evidence="2" key="2">
    <citation type="submission" date="2021-11" db="EMBL/GenBank/DDBJ databases">
        <title>Genome sequence of Xylella taiwanensis PLS432.</title>
        <authorList>
            <person name="Weng L.-W."/>
            <person name="Su C.-C."/>
            <person name="Tsai C.-W."/>
            <person name="Kuo C.-H."/>
        </authorList>
    </citation>
    <scope>NUCLEOTIDE SEQUENCE</scope>
    <source>
        <strain evidence="2">PLS432</strain>
    </source>
</reference>
<sequence>MANNYIKPGEHLTFTADVSITFGNPMLSGGVVLLGTLLGVALTTIADNTNGEAAVEGVWRLPKKNGQVINAWSKPIWSLSEAAFVNKDAAAGDLINSCIAVETAGASARTVKVKLLPGAGRVQT</sequence>
<dbReference type="InterPro" id="IPR011231">
    <property type="entry name" value="Phage_VT1-Sakai_H0018"/>
</dbReference>
<dbReference type="STRING" id="1444770.AF72_07565"/>
<organism evidence="1 3">
    <name type="scientific">Xylella taiwanensis</name>
    <dbReference type="NCBI Taxonomy" id="1444770"/>
    <lineage>
        <taxon>Bacteria</taxon>
        <taxon>Pseudomonadati</taxon>
        <taxon>Pseudomonadota</taxon>
        <taxon>Gammaproteobacteria</taxon>
        <taxon>Lysobacterales</taxon>
        <taxon>Lysobacteraceae</taxon>
        <taxon>Xylella</taxon>
    </lineage>
</organism>
<dbReference type="Pfam" id="PF09956">
    <property type="entry name" value="Phage_cement_2"/>
    <property type="match status" value="1"/>
</dbReference>
<name>Z9JJP8_9GAMM</name>
<dbReference type="PIRSF" id="PIRSF030771">
    <property type="entry name" value="UCP030771"/>
    <property type="match status" value="1"/>
</dbReference>
<dbReference type="Proteomes" id="UP000020406">
    <property type="component" value="Unassembled WGS sequence"/>
</dbReference>
<dbReference type="eggNOG" id="COG5471">
    <property type="taxonomic scope" value="Bacteria"/>
</dbReference>
<dbReference type="EMBL" id="JDSQ01000011">
    <property type="protein sequence ID" value="EWS77977.1"/>
    <property type="molecule type" value="Genomic_DNA"/>
</dbReference>
<dbReference type="AlphaFoldDB" id="Z9JJP8"/>
<dbReference type="RefSeq" id="WP_038271295.1">
    <property type="nucleotide sequence ID" value="NZ_CP053627.1"/>
</dbReference>
<protein>
    <submittedName>
        <fullName evidence="2">DUF2190 family protein</fullName>
    </submittedName>
</protein>
<dbReference type="OrthoDB" id="5678113at2"/>
<gene>
    <name evidence="1" type="ORF">AF72_07565</name>
    <name evidence="2" type="ORF">LPH55_10580</name>
</gene>
<evidence type="ECO:0000313" key="3">
    <source>
        <dbReference type="Proteomes" id="UP000020406"/>
    </source>
</evidence>
<proteinExistence type="predicted"/>
<comment type="caution">
    <text evidence="1">The sequence shown here is derived from an EMBL/GenBank/DDBJ whole genome shotgun (WGS) entry which is preliminary data.</text>
</comment>
<evidence type="ECO:0000313" key="1">
    <source>
        <dbReference type="EMBL" id="EWS77977.1"/>
    </source>
</evidence>
<evidence type="ECO:0000313" key="2">
    <source>
        <dbReference type="EMBL" id="MCD8473885.1"/>
    </source>
</evidence>
<dbReference type="EMBL" id="JAJPPU010000002">
    <property type="protein sequence ID" value="MCD8473885.1"/>
    <property type="molecule type" value="Genomic_DNA"/>
</dbReference>
<keyword evidence="4" id="KW-1185">Reference proteome</keyword>